<dbReference type="PANTHER" id="PTHR43390:SF1">
    <property type="entry name" value="CHLOROPLAST PROCESSING PEPTIDASE"/>
    <property type="match status" value="1"/>
</dbReference>
<dbReference type="PANTHER" id="PTHR43390">
    <property type="entry name" value="SIGNAL PEPTIDASE I"/>
    <property type="match status" value="1"/>
</dbReference>
<dbReference type="CDD" id="cd06462">
    <property type="entry name" value="Peptidase_S24_S26"/>
    <property type="match status" value="1"/>
</dbReference>
<keyword evidence="6" id="KW-1133">Transmembrane helix</keyword>
<keyword evidence="9" id="KW-1185">Reference proteome</keyword>
<feature type="transmembrane region" description="Helical" evidence="6">
    <location>
        <begin position="92"/>
        <end position="111"/>
    </location>
</feature>
<feature type="domain" description="Peptidase S26" evidence="7">
    <location>
        <begin position="528"/>
        <end position="571"/>
    </location>
</feature>
<evidence type="ECO:0000256" key="5">
    <source>
        <dbReference type="ARBA" id="ARBA00022801"/>
    </source>
</evidence>
<accession>A0ABS0AY63</accession>
<comment type="similarity">
    <text evidence="2 6">Belongs to the peptidase S26 family.</text>
</comment>
<gene>
    <name evidence="8" type="ORF">NEPTK9_000405</name>
</gene>
<evidence type="ECO:0000256" key="6">
    <source>
        <dbReference type="RuleBase" id="RU362042"/>
    </source>
</evidence>
<dbReference type="Proteomes" id="UP001194714">
    <property type="component" value="Unassembled WGS sequence"/>
</dbReference>
<dbReference type="EMBL" id="JAAEJV010000006">
    <property type="protein sequence ID" value="MBF5058905.1"/>
    <property type="molecule type" value="Genomic_DNA"/>
</dbReference>
<proteinExistence type="inferred from homology"/>
<comment type="caution">
    <text evidence="6">Lacks conserved residue(s) required for the propagation of feature annotation.</text>
</comment>
<dbReference type="PRINTS" id="PR00727">
    <property type="entry name" value="LEADERPTASE"/>
</dbReference>
<evidence type="ECO:0000256" key="2">
    <source>
        <dbReference type="ARBA" id="ARBA00009370"/>
    </source>
</evidence>
<dbReference type="Gene3D" id="2.10.109.10">
    <property type="entry name" value="Umud Fragment, subunit A"/>
    <property type="match status" value="2"/>
</dbReference>
<evidence type="ECO:0000256" key="4">
    <source>
        <dbReference type="ARBA" id="ARBA00019232"/>
    </source>
</evidence>
<comment type="catalytic activity">
    <reaction evidence="1 6">
        <text>Cleavage of hydrophobic, N-terminal signal or leader sequences from secreted and periplasmic proteins.</text>
        <dbReference type="EC" id="3.4.21.89"/>
    </reaction>
</comment>
<dbReference type="InterPro" id="IPR000223">
    <property type="entry name" value="Pept_S26A_signal_pept_1"/>
</dbReference>
<feature type="transmembrane region" description="Helical" evidence="6">
    <location>
        <begin position="593"/>
        <end position="609"/>
    </location>
</feature>
<evidence type="ECO:0000256" key="1">
    <source>
        <dbReference type="ARBA" id="ARBA00000677"/>
    </source>
</evidence>
<sequence>MKPFVENGMLASMKPYRLKKSLHLFLHALKLYRRKRKKLPEETRQEIVPVLNGLQDKLLEKDREGATSYAKKVEELCTLYLKKSPFEKVRDFIVGLVFALLVAVAIRTMWFELYEIPTGSMRPTFQEGDRLIVSKTNFGINVPLRRGHFEFDPNLALRCGTMVFTGAGVDIADVDTLYFYLFPGKKQFVKRLMGKPGDTLYFYGGQIYGIDANGNDITKDLNPEFLSQIDHVPYIHLNGKMVMGTKEVTLKQMNQAVAKLSVSPTNKVAGELLPPYKGDFEDYYQLWGFEDYGIARLLTKQEVLRFTDTPIKQLEDAPLYMEIVHHPSVKYPQIQRTGRGYLSPRVGTTSSLLPLTKAHLKTLMDNLYTARFIVKDSKASRYGSPYKGEEPKLTGVPDGTYEFYYGTAYQIHFGGVRKALSKDHPLYQFTPERTQLFYNLGIEFHNFFAPRMKGQSLLPSRYVYYRYGDLYAMGAPLMKKEDPTLLSFIHDEYLRQQNAPTYRPHFPFEDPGPPLTKEGKINVPFMKQRGITLPAKKYMALGDNYAMSGDSRDFGFVPESNIRGAPDFIFWPPGPRLGPPLQAHYPFFNLPRTFVWILAAIGFGSYYLIHRRRYKLTQEIR</sequence>
<organism evidence="8 9">
    <name type="scientific">Candidatus Neptunichlamydia vexilliferae</name>
    <dbReference type="NCBI Taxonomy" id="1651774"/>
    <lineage>
        <taxon>Bacteria</taxon>
        <taxon>Pseudomonadati</taxon>
        <taxon>Chlamydiota</taxon>
        <taxon>Chlamydiia</taxon>
        <taxon>Parachlamydiales</taxon>
        <taxon>Simkaniaceae</taxon>
        <taxon>Candidatus Neptunichlamydia</taxon>
    </lineage>
</organism>
<protein>
    <recommendedName>
        <fullName evidence="4 6">Signal peptidase I</fullName>
        <ecNumber evidence="3 6">3.4.21.89</ecNumber>
    </recommendedName>
</protein>
<dbReference type="InterPro" id="IPR036286">
    <property type="entry name" value="LexA/Signal_pep-like_sf"/>
</dbReference>
<keyword evidence="6" id="KW-0472">Membrane</keyword>
<comment type="subcellular location">
    <subcellularLocation>
        <location evidence="6">Membrane</location>
        <topology evidence="6">Single-pass type II membrane protein</topology>
    </subcellularLocation>
</comment>
<dbReference type="SUPFAM" id="SSF51306">
    <property type="entry name" value="LexA/Signal peptidase"/>
    <property type="match status" value="2"/>
</dbReference>
<name>A0ABS0AY63_9BACT</name>
<evidence type="ECO:0000313" key="8">
    <source>
        <dbReference type="EMBL" id="MBF5058905.1"/>
    </source>
</evidence>
<keyword evidence="6" id="KW-0645">Protease</keyword>
<keyword evidence="5 6" id="KW-0378">Hydrolase</keyword>
<reference evidence="8 9" key="1">
    <citation type="submission" date="2020-01" db="EMBL/GenBank/DDBJ databases">
        <title>Draft genome sequence of Cand. Neptunochlamydia vexilliferae K9.</title>
        <authorList>
            <person name="Schulz F."/>
            <person name="Koestlbacher S."/>
            <person name="Wascher F."/>
            <person name="Pizzetti I."/>
            <person name="Horn M."/>
        </authorList>
    </citation>
    <scope>NUCLEOTIDE SEQUENCE [LARGE SCALE GENOMIC DNA]</scope>
    <source>
        <strain evidence="8 9">K9</strain>
    </source>
</reference>
<feature type="domain" description="Peptidase S26" evidence="7">
    <location>
        <begin position="91"/>
        <end position="209"/>
    </location>
</feature>
<dbReference type="InterPro" id="IPR019757">
    <property type="entry name" value="Pept_S26A_signal_pept_1_Lys-AS"/>
</dbReference>
<dbReference type="CDD" id="cd06530">
    <property type="entry name" value="S26_SPase_I"/>
    <property type="match status" value="1"/>
</dbReference>
<keyword evidence="6" id="KW-0812">Transmembrane</keyword>
<dbReference type="Pfam" id="PF10502">
    <property type="entry name" value="Peptidase_S26"/>
    <property type="match status" value="2"/>
</dbReference>
<evidence type="ECO:0000313" key="9">
    <source>
        <dbReference type="Proteomes" id="UP001194714"/>
    </source>
</evidence>
<dbReference type="NCBIfam" id="TIGR02227">
    <property type="entry name" value="sigpep_I_bact"/>
    <property type="match status" value="1"/>
</dbReference>
<evidence type="ECO:0000256" key="3">
    <source>
        <dbReference type="ARBA" id="ARBA00013208"/>
    </source>
</evidence>
<dbReference type="GO" id="GO:0009003">
    <property type="term" value="F:signal peptidase activity"/>
    <property type="evidence" value="ECO:0007669"/>
    <property type="project" value="UniProtKB-EC"/>
</dbReference>
<dbReference type="EC" id="3.4.21.89" evidence="3 6"/>
<dbReference type="PROSITE" id="PS00760">
    <property type="entry name" value="SPASE_I_2"/>
    <property type="match status" value="1"/>
</dbReference>
<comment type="caution">
    <text evidence="8">The sequence shown here is derived from an EMBL/GenBank/DDBJ whole genome shotgun (WGS) entry which is preliminary data.</text>
</comment>
<evidence type="ECO:0000259" key="7">
    <source>
        <dbReference type="Pfam" id="PF10502"/>
    </source>
</evidence>
<dbReference type="InterPro" id="IPR019533">
    <property type="entry name" value="Peptidase_S26"/>
</dbReference>